<evidence type="ECO:0000313" key="13">
    <source>
        <dbReference type="Proteomes" id="UP001356080"/>
    </source>
</evidence>
<dbReference type="InterPro" id="IPR003439">
    <property type="entry name" value="ABC_transporter-like_ATP-bd"/>
</dbReference>
<dbReference type="GO" id="GO:0042626">
    <property type="term" value="F:ATPase-coupled transmembrane transporter activity"/>
    <property type="evidence" value="ECO:0007669"/>
    <property type="project" value="TreeGrafter"/>
</dbReference>
<keyword evidence="13" id="KW-1185">Reference proteome</keyword>
<keyword evidence="10" id="KW-0378">Hydrolase</keyword>
<reference evidence="12" key="2">
    <citation type="submission" date="2016-11" db="EMBL/GenBank/DDBJ databases">
        <title>Complete genome sequence of Virgibacillus pantothenticus 21D, a halophilic bacterium isolated from the deep hypersaline anoxic basin Discovery in the Mediterranean Sea.</title>
        <authorList>
            <person name="Zeaiter Z."/>
            <person name="Booth J.M."/>
            <person name="Prosdocimi E.M."/>
            <person name="Mapelli F."/>
            <person name="Fusi M."/>
            <person name="Daffonchio D."/>
            <person name="Borin S."/>
            <person name="Crotti E."/>
        </authorList>
    </citation>
    <scope>NUCLEOTIDE SEQUENCE [LARGE SCALE GENOMIC DNA]</scope>
    <source>
        <strain evidence="12">21D</strain>
    </source>
</reference>
<dbReference type="EMBL" id="JAZHPM010000016">
    <property type="protein sequence ID" value="MEF2292400.1"/>
    <property type="molecule type" value="Genomic_DNA"/>
</dbReference>
<evidence type="ECO:0000256" key="2">
    <source>
        <dbReference type="ARBA" id="ARBA00005417"/>
    </source>
</evidence>
<dbReference type="EC" id="3.6.3.-" evidence="10"/>
<dbReference type="InterPro" id="IPR027417">
    <property type="entry name" value="P-loop_NTPase"/>
</dbReference>
<dbReference type="GO" id="GO:0015087">
    <property type="term" value="F:cobalt ion transmembrane transporter activity"/>
    <property type="evidence" value="ECO:0007669"/>
    <property type="project" value="UniProtKB-ARBA"/>
</dbReference>
<proteinExistence type="inferred from homology"/>
<dbReference type="SMART" id="SM00382">
    <property type="entry name" value="AAA"/>
    <property type="match status" value="1"/>
</dbReference>
<dbReference type="AlphaFoldDB" id="A0A2K9IV04"/>
<dbReference type="InterPro" id="IPR017871">
    <property type="entry name" value="ABC_transporter-like_CS"/>
</dbReference>
<dbReference type="InterPro" id="IPR015856">
    <property type="entry name" value="ABC_transpr_CbiO/EcfA_su"/>
</dbReference>
<evidence type="ECO:0000256" key="3">
    <source>
        <dbReference type="ARBA" id="ARBA00022448"/>
    </source>
</evidence>
<keyword evidence="4" id="KW-1003">Cell membrane</keyword>
<dbReference type="GO" id="GO:0043190">
    <property type="term" value="C:ATP-binding cassette (ABC) transporter complex"/>
    <property type="evidence" value="ECO:0007669"/>
    <property type="project" value="TreeGrafter"/>
</dbReference>
<protein>
    <submittedName>
        <fullName evidence="10">Energy-coupling factor transporter ATP-binding protein EcfA1</fullName>
        <ecNumber evidence="10">3.6.3.-</ecNumber>
    </submittedName>
    <submittedName>
        <fullName evidence="11">Energy-coupling factor transporter ATPase</fullName>
    </submittedName>
</protein>
<evidence type="ECO:0000313" key="11">
    <source>
        <dbReference type="EMBL" id="MEF2292400.1"/>
    </source>
</evidence>
<dbReference type="FunFam" id="3.40.50.300:FF:000224">
    <property type="entry name" value="Energy-coupling factor transporter ATP-binding protein EcfA"/>
    <property type="match status" value="1"/>
</dbReference>
<evidence type="ECO:0000313" key="12">
    <source>
        <dbReference type="Proteomes" id="UP000234237"/>
    </source>
</evidence>
<dbReference type="Pfam" id="PF00005">
    <property type="entry name" value="ABC_tran"/>
    <property type="match status" value="1"/>
</dbReference>
<keyword evidence="6 10" id="KW-0067">ATP-binding</keyword>
<dbReference type="Proteomes" id="UP000234237">
    <property type="component" value="Chromosome"/>
</dbReference>
<evidence type="ECO:0000256" key="5">
    <source>
        <dbReference type="ARBA" id="ARBA00022741"/>
    </source>
</evidence>
<evidence type="ECO:0000313" key="10">
    <source>
        <dbReference type="EMBL" id="AUJ23586.1"/>
    </source>
</evidence>
<evidence type="ECO:0000256" key="6">
    <source>
        <dbReference type="ARBA" id="ARBA00022840"/>
    </source>
</evidence>
<keyword evidence="5" id="KW-0547">Nucleotide-binding</keyword>
<dbReference type="Proteomes" id="UP001356080">
    <property type="component" value="Unassembled WGS sequence"/>
</dbReference>
<keyword evidence="7" id="KW-1278">Translocase</keyword>
<evidence type="ECO:0000259" key="9">
    <source>
        <dbReference type="PROSITE" id="PS50893"/>
    </source>
</evidence>
<dbReference type="Gene3D" id="3.40.50.300">
    <property type="entry name" value="P-loop containing nucleotide triphosphate hydrolases"/>
    <property type="match status" value="1"/>
</dbReference>
<evidence type="ECO:0000256" key="7">
    <source>
        <dbReference type="ARBA" id="ARBA00022967"/>
    </source>
</evidence>
<dbReference type="PROSITE" id="PS50893">
    <property type="entry name" value="ABC_TRANSPORTER_2"/>
    <property type="match status" value="1"/>
</dbReference>
<accession>A0A2K9IV04</accession>
<dbReference type="InterPro" id="IPR003593">
    <property type="entry name" value="AAA+_ATPase"/>
</dbReference>
<reference evidence="10" key="1">
    <citation type="submission" date="2016-11" db="EMBL/GenBank/DDBJ databases">
        <title>Complete genome sequence of Virgibacillus dokdonensis 21D, a halophilic bacterium isolated from the deep hypersaline anoxic basin Discovery in the Mediterranean Sea.</title>
        <authorList>
            <person name="Zeaiter Z."/>
            <person name="Booth J.M."/>
            <person name="Prosdocimi E.M."/>
            <person name="Mapelli F."/>
            <person name="Fusi M."/>
            <person name="Daffonchio D."/>
            <person name="Borin S."/>
            <person name="Crotti E."/>
        </authorList>
    </citation>
    <scope>NUCLEOTIDE SEQUENCE</scope>
    <source>
        <strain evidence="10">21D</strain>
    </source>
</reference>
<comment type="subcellular location">
    <subcellularLocation>
        <location evidence="1">Cell membrane</location>
        <topology evidence="1">Peripheral membrane protein</topology>
    </subcellularLocation>
</comment>
<dbReference type="PANTHER" id="PTHR43553">
    <property type="entry name" value="HEAVY METAL TRANSPORTER"/>
    <property type="match status" value="1"/>
</dbReference>
<feature type="domain" description="ABC transporter" evidence="9">
    <location>
        <begin position="2"/>
        <end position="235"/>
    </location>
</feature>
<dbReference type="KEGG" id="vpn:A21D_00473"/>
<dbReference type="EMBL" id="CP018622">
    <property type="protein sequence ID" value="AUJ23586.1"/>
    <property type="molecule type" value="Genomic_DNA"/>
</dbReference>
<sequence>MLIFDQVHFHYKKDQPVVKNINFVIQKGEFISIVGKNGCGKSTIAKLMNGLLLPKDGEIFFDNLVTTNPVERTIIQKQMGYIFQNPEDQFITTSVMDEVIFGLENIGISKEEMEIRLKESLLLVDMEKYAHEQPHSLSGGQKQRVAIAAILAMRPKLIIFDEATSMLDPQGRQQMMSLIHKIHKQGVTIVHITHHMDEAIEAERILLIHEGVIEYDGPSLQLFETFSVEKYSLRLPFAIRFQQKLNANTKITKDWKGMIYSKWGTNSKM</sequence>
<dbReference type="InterPro" id="IPR050095">
    <property type="entry name" value="ECF_ABC_transporter_ATP-bd"/>
</dbReference>
<dbReference type="NCBIfam" id="NF010167">
    <property type="entry name" value="PRK13648.1"/>
    <property type="match status" value="1"/>
</dbReference>
<gene>
    <name evidence="10" type="primary">ecfA1_1</name>
    <name evidence="10" type="ORF">A21D_00473</name>
    <name evidence="11" type="ORF">V2W34_10335</name>
</gene>
<dbReference type="PANTHER" id="PTHR43553:SF24">
    <property type="entry name" value="ENERGY-COUPLING FACTOR TRANSPORTER ATP-BINDING PROTEIN ECFA1"/>
    <property type="match status" value="1"/>
</dbReference>
<evidence type="ECO:0000256" key="1">
    <source>
        <dbReference type="ARBA" id="ARBA00004202"/>
    </source>
</evidence>
<dbReference type="RefSeq" id="WP_101932543.1">
    <property type="nucleotide sequence ID" value="NZ_CP018622.1"/>
</dbReference>
<dbReference type="GO" id="GO:0016887">
    <property type="term" value="F:ATP hydrolysis activity"/>
    <property type="evidence" value="ECO:0007669"/>
    <property type="project" value="InterPro"/>
</dbReference>
<dbReference type="GO" id="GO:0005524">
    <property type="term" value="F:ATP binding"/>
    <property type="evidence" value="ECO:0007669"/>
    <property type="project" value="UniProtKB-KW"/>
</dbReference>
<name>A0A2K9IV04_9BACI</name>
<keyword evidence="3" id="KW-0813">Transport</keyword>
<dbReference type="PROSITE" id="PS00211">
    <property type="entry name" value="ABC_TRANSPORTER_1"/>
    <property type="match status" value="1"/>
</dbReference>
<organism evidence="10 12">
    <name type="scientific">Virgibacillus dokdonensis</name>
    <dbReference type="NCBI Taxonomy" id="302167"/>
    <lineage>
        <taxon>Bacteria</taxon>
        <taxon>Bacillati</taxon>
        <taxon>Bacillota</taxon>
        <taxon>Bacilli</taxon>
        <taxon>Bacillales</taxon>
        <taxon>Bacillaceae</taxon>
        <taxon>Virgibacillus</taxon>
    </lineage>
</organism>
<comment type="similarity">
    <text evidence="2">Belongs to the ABC transporter superfamily.</text>
</comment>
<dbReference type="CDD" id="cd03225">
    <property type="entry name" value="ABC_cobalt_CbiO_domain1"/>
    <property type="match status" value="1"/>
</dbReference>
<dbReference type="SUPFAM" id="SSF52540">
    <property type="entry name" value="P-loop containing nucleoside triphosphate hydrolases"/>
    <property type="match status" value="1"/>
</dbReference>
<reference evidence="11 13" key="3">
    <citation type="submission" date="2024-01" db="EMBL/GenBank/DDBJ databases">
        <title>Survival strategy associated with biotechnological potential of Virgibacillus dokdonensis T4.6 isolated from salt-fermented shrimp paste.</title>
        <authorList>
            <person name="Doan T.V."/>
            <person name="Quach N.T."/>
            <person name="Phi Q.-T."/>
        </authorList>
    </citation>
    <scope>NUCLEOTIDE SEQUENCE [LARGE SCALE GENOMIC DNA]</scope>
    <source>
        <strain evidence="11 13">T4.6</strain>
    </source>
</reference>
<evidence type="ECO:0000256" key="8">
    <source>
        <dbReference type="ARBA" id="ARBA00023136"/>
    </source>
</evidence>
<evidence type="ECO:0000256" key="4">
    <source>
        <dbReference type="ARBA" id="ARBA00022475"/>
    </source>
</evidence>
<keyword evidence="8" id="KW-0472">Membrane</keyword>